<dbReference type="Pfam" id="PF00664">
    <property type="entry name" value="ABC_membrane"/>
    <property type="match status" value="2"/>
</dbReference>
<feature type="transmembrane region" description="Helical" evidence="9">
    <location>
        <begin position="147"/>
        <end position="165"/>
    </location>
</feature>
<feature type="domain" description="ABC transmembrane type-1" evidence="11">
    <location>
        <begin position="972"/>
        <end position="1241"/>
    </location>
</feature>
<feature type="domain" description="ABC transporter" evidence="10">
    <location>
        <begin position="1278"/>
        <end position="1515"/>
    </location>
</feature>
<evidence type="ECO:0000256" key="4">
    <source>
        <dbReference type="ARBA" id="ARBA00022737"/>
    </source>
</evidence>
<dbReference type="InterPro" id="IPR003593">
    <property type="entry name" value="AAA+_ATPase"/>
</dbReference>
<feature type="transmembrane region" description="Helical" evidence="9">
    <location>
        <begin position="50"/>
        <end position="68"/>
    </location>
</feature>
<keyword evidence="8 9" id="KW-0472">Membrane</keyword>
<dbReference type="PROSITE" id="PS00211">
    <property type="entry name" value="ABC_TRANSPORTER_1"/>
    <property type="match status" value="1"/>
</dbReference>
<dbReference type="PANTHER" id="PTHR24223">
    <property type="entry name" value="ATP-BINDING CASSETTE SUB-FAMILY C"/>
    <property type="match status" value="1"/>
</dbReference>
<name>A0A9W8J0A8_9AGAR</name>
<dbReference type="GO" id="GO:0016887">
    <property type="term" value="F:ATP hydrolysis activity"/>
    <property type="evidence" value="ECO:0007669"/>
    <property type="project" value="InterPro"/>
</dbReference>
<dbReference type="SUPFAM" id="SSF90123">
    <property type="entry name" value="ABC transporter transmembrane region"/>
    <property type="match status" value="2"/>
</dbReference>
<evidence type="ECO:0000313" key="13">
    <source>
        <dbReference type="Proteomes" id="UP001140091"/>
    </source>
</evidence>
<feature type="transmembrane region" description="Helical" evidence="9">
    <location>
        <begin position="554"/>
        <end position="573"/>
    </location>
</feature>
<dbReference type="InterPro" id="IPR011527">
    <property type="entry name" value="ABC1_TM_dom"/>
</dbReference>
<feature type="transmembrane region" description="Helical" evidence="9">
    <location>
        <begin position="1099"/>
        <end position="1117"/>
    </location>
</feature>
<evidence type="ECO:0000256" key="1">
    <source>
        <dbReference type="ARBA" id="ARBA00004141"/>
    </source>
</evidence>
<reference evidence="12" key="1">
    <citation type="submission" date="2022-06" db="EMBL/GenBank/DDBJ databases">
        <title>Genome Sequence of Candolleomyces eurysporus.</title>
        <authorList>
            <person name="Buettner E."/>
        </authorList>
    </citation>
    <scope>NUCLEOTIDE SEQUENCE</scope>
    <source>
        <strain evidence="12">VTCC 930004</strain>
    </source>
</reference>
<dbReference type="OrthoDB" id="6500128at2759"/>
<keyword evidence="2" id="KW-0813">Transport</keyword>
<dbReference type="Gene3D" id="1.20.1560.10">
    <property type="entry name" value="ABC transporter type 1, transmembrane domain"/>
    <property type="match status" value="2"/>
</dbReference>
<dbReference type="FunFam" id="1.20.1560.10:FF:000013">
    <property type="entry name" value="ABC transporter C family member 2"/>
    <property type="match status" value="1"/>
</dbReference>
<evidence type="ECO:0000259" key="10">
    <source>
        <dbReference type="PROSITE" id="PS50893"/>
    </source>
</evidence>
<evidence type="ECO:0000256" key="6">
    <source>
        <dbReference type="ARBA" id="ARBA00022840"/>
    </source>
</evidence>
<dbReference type="Proteomes" id="UP001140091">
    <property type="component" value="Unassembled WGS sequence"/>
</dbReference>
<feature type="transmembrane region" description="Helical" evidence="9">
    <location>
        <begin position="1002"/>
        <end position="1023"/>
    </location>
</feature>
<feature type="transmembrane region" description="Helical" evidence="9">
    <location>
        <begin position="324"/>
        <end position="345"/>
    </location>
</feature>
<dbReference type="InterPro" id="IPR036640">
    <property type="entry name" value="ABC1_TM_sf"/>
</dbReference>
<dbReference type="GO" id="GO:0140359">
    <property type="term" value="F:ABC-type transporter activity"/>
    <property type="evidence" value="ECO:0007669"/>
    <property type="project" value="InterPro"/>
</dbReference>
<evidence type="ECO:0000256" key="5">
    <source>
        <dbReference type="ARBA" id="ARBA00022741"/>
    </source>
</evidence>
<evidence type="ECO:0000256" key="9">
    <source>
        <dbReference type="SAM" id="Phobius"/>
    </source>
</evidence>
<protein>
    <recommendedName>
        <fullName evidence="14">P-loop containing nucleoside triphosphate hydrolase protein</fullName>
    </recommendedName>
</protein>
<keyword evidence="7 9" id="KW-1133">Transmembrane helix</keyword>
<keyword evidence="3 9" id="KW-0812">Transmembrane</keyword>
<evidence type="ECO:0000256" key="2">
    <source>
        <dbReference type="ARBA" id="ARBA00022448"/>
    </source>
</evidence>
<dbReference type="InterPro" id="IPR027417">
    <property type="entry name" value="P-loop_NTPase"/>
</dbReference>
<dbReference type="CDD" id="cd03244">
    <property type="entry name" value="ABCC_MRP_domain2"/>
    <property type="match status" value="1"/>
</dbReference>
<dbReference type="SMART" id="SM00382">
    <property type="entry name" value="AAA"/>
    <property type="match status" value="2"/>
</dbReference>
<evidence type="ECO:0000256" key="7">
    <source>
        <dbReference type="ARBA" id="ARBA00022989"/>
    </source>
</evidence>
<keyword evidence="6" id="KW-0067">ATP-binding</keyword>
<keyword evidence="4" id="KW-0677">Repeat</keyword>
<dbReference type="PROSITE" id="PS50893">
    <property type="entry name" value="ABC_TRANSPORTER_2"/>
    <property type="match status" value="2"/>
</dbReference>
<comment type="subcellular location">
    <subcellularLocation>
        <location evidence="1">Membrane</location>
        <topology evidence="1">Multi-pass membrane protein</topology>
    </subcellularLocation>
</comment>
<feature type="transmembrane region" description="Helical" evidence="9">
    <location>
        <begin position="957"/>
        <end position="982"/>
    </location>
</feature>
<dbReference type="SUPFAM" id="SSF52540">
    <property type="entry name" value="P-loop containing nucleoside triphosphate hydrolases"/>
    <property type="match status" value="2"/>
</dbReference>
<dbReference type="CDD" id="cd18604">
    <property type="entry name" value="ABC_6TM_VMR1_D2_like"/>
    <property type="match status" value="1"/>
</dbReference>
<dbReference type="CDD" id="cd18596">
    <property type="entry name" value="ABC_6TM_VMR1_D1_like"/>
    <property type="match status" value="1"/>
</dbReference>
<feature type="transmembrane region" description="Helical" evidence="9">
    <location>
        <begin position="1074"/>
        <end position="1093"/>
    </location>
</feature>
<feature type="transmembrane region" description="Helical" evidence="9">
    <location>
        <begin position="1138"/>
        <end position="1156"/>
    </location>
</feature>
<evidence type="ECO:0000313" key="12">
    <source>
        <dbReference type="EMBL" id="KAJ2925890.1"/>
    </source>
</evidence>
<dbReference type="PANTHER" id="PTHR24223:SF356">
    <property type="entry name" value="ATP-BINDING CASSETTE TRANSPORTER ABC4"/>
    <property type="match status" value="1"/>
</dbReference>
<accession>A0A9W8J0A8</accession>
<dbReference type="EMBL" id="JANBPK010001102">
    <property type="protein sequence ID" value="KAJ2925890.1"/>
    <property type="molecule type" value="Genomic_DNA"/>
</dbReference>
<feature type="transmembrane region" description="Helical" evidence="9">
    <location>
        <begin position="210"/>
        <end position="230"/>
    </location>
</feature>
<keyword evidence="13" id="KW-1185">Reference proteome</keyword>
<dbReference type="GO" id="GO:0016020">
    <property type="term" value="C:membrane"/>
    <property type="evidence" value="ECO:0007669"/>
    <property type="project" value="UniProtKB-SubCell"/>
</dbReference>
<sequence length="1536" mass="169483">MDEPISFWLNESFTDGQTPLYGNWQSELDDHFQHGTGLILDGLGESSDSLTFFSIPPVFALLSVGYLISRVSSHFASKQVRQDQDRNDDAFDGVEKEGGVIAKNGGIGRLLWKVARLLGSAALVGLSVPSVLKALTNEGTGFEQYTAKFLLLSNAWSLVLSFLSISTPGWHWTSRHNTLILFSELAVYAYRDVWPLATFRNEPLDAAEGWVLWAKIAALFLTALVVPVCIPSAYRPVDPKHPAEQPHPEQTASVLSFNTYSYLSPTITLANKLPHLTPDDMPPIADYDRAENLAKASLSSVDPVKLRKGRHIGLSLLRLFAYEYFIGVIAMTVHTAGQFAAPVSINRLLVLLESGQTDETPVRPWFWILCLFFVPVLGSMGFQYYVTTMNHVVVQTESILTQLIFNYSLRIRVVSEGSEKDKDEGKKKDTSNFIGKLNNLVTSDLASVTQANHFVMLFWYFPLQIVCSSVFLYLILGWSAFVGLGLMVALLPVPGYLTGLLQGVQTEKMKKTDDRTQTLTESMGVLRTIKLFGWEKKIQEKVDKRRDEELKLVWKWRVVLLFIMLVTQLIPVFTMLATYAVAALVMKIELTASRIFSSMIVFGNLRDELGRSSMILSSIVRGRVSIDRFNAFFKETDLLDSYELTESSSALVQPQPVEDDGLYLRNASFTWTPEANGESTPSSSFKLTVPGELRFMEGKINLIVGPTGSGKTSLLMALLGEMHFAPSEPDSSFNLPRAGGVAFAVQESWVQNETIRENILFHSAYDEERYKKVLYQCALEPDLELFEAGDATEVGERGLTLSGGQKARLTLARAIYSDAQIILLDDILAALDVHTAKWVVNKCLKGDLVKGRTVLLVTHNIALARPITDFIVTVSSTGVVTGHGQDISEVLQAEPTLQAEYEKDELAIAEDDSLIDEPAGKEKKASGKLIVAEEVQHGTVSWKALKLLLKGLGGHHVVLFFTLWIGGHISENFMASFNLWFLGRWSSQYETHRPEEVPVVKYLGIYVGLTFISLAINFSKDIWFTLGGMRASKTIHKSLTETVLGATLRWLDETPISRVITRLTQDIQSLDSTLVIYGDGVVSLVFVVSISLFSAVLFVPIFALPGLLVAGLGIFIGSRYLKAQLSVKRELSNAKSPMLSHFSAAIAGLVSIRAYGAQDIFKIESRRRIDHYLRISRLNYDLNRWIGIRIDSLGAVFTASLAAYLTFASTTSAANIGFSLNRAVEFTLTILYMVRVFNVFQVEANSMERIAAYLEIEQEPKPTESGKPPASWPTSGDLQVENLTARYSKAGPAVLHDLTFNIRAGERIGVVGRTGSGKSTLTLALLRGIITEGTVYFDGLATNKINLDALRSHITIIPQSPELLSGSLRYNLDPFDEYDDATLNAALKSSGLYASQGDSDEGRLSLDTTIASGGTNVSAGQRQIIALARAIVRSTKLLILDEATSAIDHETDAIIQNTLRRELGSDVTVLTIAHRLQTIMDADRIMVLDAGNIVEFASPKELLAKEKGFFKALVDESGDKDHFYEVAEKKGSSSTA</sequence>
<evidence type="ECO:0000259" key="11">
    <source>
        <dbReference type="PROSITE" id="PS50929"/>
    </source>
</evidence>
<feature type="domain" description="ABC transmembrane type-1" evidence="11">
    <location>
        <begin position="325"/>
        <end position="621"/>
    </location>
</feature>
<dbReference type="InterPro" id="IPR050173">
    <property type="entry name" value="ABC_transporter_C-like"/>
</dbReference>
<proteinExistence type="predicted"/>
<dbReference type="PROSITE" id="PS50929">
    <property type="entry name" value="ABC_TM1F"/>
    <property type="match status" value="2"/>
</dbReference>
<feature type="transmembrane region" description="Helical" evidence="9">
    <location>
        <begin position="481"/>
        <end position="501"/>
    </location>
</feature>
<dbReference type="CDD" id="cd03250">
    <property type="entry name" value="ABCC_MRP_domain1"/>
    <property type="match status" value="1"/>
</dbReference>
<evidence type="ECO:0008006" key="14">
    <source>
        <dbReference type="Google" id="ProtNLM"/>
    </source>
</evidence>
<dbReference type="GO" id="GO:0005524">
    <property type="term" value="F:ATP binding"/>
    <property type="evidence" value="ECO:0007669"/>
    <property type="project" value="UniProtKB-KW"/>
</dbReference>
<comment type="caution">
    <text evidence="12">The sequence shown here is derived from an EMBL/GenBank/DDBJ whole genome shotgun (WGS) entry which is preliminary data.</text>
</comment>
<keyword evidence="5" id="KW-0547">Nucleotide-binding</keyword>
<dbReference type="InterPro" id="IPR003439">
    <property type="entry name" value="ABC_transporter-like_ATP-bd"/>
</dbReference>
<feature type="domain" description="ABC transporter" evidence="10">
    <location>
        <begin position="662"/>
        <end position="901"/>
    </location>
</feature>
<dbReference type="FunFam" id="3.40.50.300:FF:000838">
    <property type="entry name" value="ABC multidrug transporter (Eurofung)"/>
    <property type="match status" value="1"/>
</dbReference>
<feature type="transmembrane region" description="Helical" evidence="9">
    <location>
        <begin position="365"/>
        <end position="386"/>
    </location>
</feature>
<dbReference type="Pfam" id="PF00005">
    <property type="entry name" value="ABC_tran"/>
    <property type="match status" value="2"/>
</dbReference>
<gene>
    <name evidence="12" type="ORF">H1R20_g11206</name>
</gene>
<dbReference type="InterPro" id="IPR017871">
    <property type="entry name" value="ABC_transporter-like_CS"/>
</dbReference>
<evidence type="ECO:0000256" key="8">
    <source>
        <dbReference type="ARBA" id="ARBA00023136"/>
    </source>
</evidence>
<evidence type="ECO:0000256" key="3">
    <source>
        <dbReference type="ARBA" id="ARBA00022692"/>
    </source>
</evidence>
<dbReference type="Gene3D" id="3.40.50.300">
    <property type="entry name" value="P-loop containing nucleotide triphosphate hydrolases"/>
    <property type="match status" value="2"/>
</dbReference>
<organism evidence="12 13">
    <name type="scientific">Candolleomyces eurysporus</name>
    <dbReference type="NCBI Taxonomy" id="2828524"/>
    <lineage>
        <taxon>Eukaryota</taxon>
        <taxon>Fungi</taxon>
        <taxon>Dikarya</taxon>
        <taxon>Basidiomycota</taxon>
        <taxon>Agaricomycotina</taxon>
        <taxon>Agaricomycetes</taxon>
        <taxon>Agaricomycetidae</taxon>
        <taxon>Agaricales</taxon>
        <taxon>Agaricineae</taxon>
        <taxon>Psathyrellaceae</taxon>
        <taxon>Candolleomyces</taxon>
    </lineage>
</organism>
<feature type="non-terminal residue" evidence="12">
    <location>
        <position position="1536"/>
    </location>
</feature>
<feature type="transmembrane region" description="Helical" evidence="9">
    <location>
        <begin position="457"/>
        <end position="475"/>
    </location>
</feature>